<dbReference type="EC" id="5.1.1.13" evidence="1"/>
<protein>
    <submittedName>
        <fullName evidence="1">Aspartate racemase</fullName>
        <ecNumber evidence="1">5.1.1.13</ecNumber>
    </submittedName>
</protein>
<evidence type="ECO:0000313" key="1">
    <source>
        <dbReference type="EMBL" id="QNO42933.1"/>
    </source>
</evidence>
<name>A0A7G9Y4J9_9EURY</name>
<dbReference type="InterPro" id="IPR001920">
    <property type="entry name" value="Asp/Glu_race"/>
</dbReference>
<dbReference type="SUPFAM" id="SSF53681">
    <property type="entry name" value="Aspartate/glutamate racemase"/>
    <property type="match status" value="1"/>
</dbReference>
<proteinExistence type="predicted"/>
<organism evidence="1">
    <name type="scientific">Candidatus Methanogaster sp. ANME-2c ERB4</name>
    <dbReference type="NCBI Taxonomy" id="2759911"/>
    <lineage>
        <taxon>Archaea</taxon>
        <taxon>Methanobacteriati</taxon>
        <taxon>Methanobacteriota</taxon>
        <taxon>Stenosarchaea group</taxon>
        <taxon>Methanomicrobia</taxon>
        <taxon>Methanosarcinales</taxon>
        <taxon>ANME-2 cluster</taxon>
        <taxon>Candidatus Methanogasteraceae</taxon>
        <taxon>Candidatus Methanogaster</taxon>
    </lineage>
</organism>
<dbReference type="Gene3D" id="3.40.50.1860">
    <property type="match status" value="2"/>
</dbReference>
<dbReference type="GO" id="GO:0047689">
    <property type="term" value="F:aspartate racemase activity"/>
    <property type="evidence" value="ECO:0007669"/>
    <property type="project" value="UniProtKB-EC"/>
</dbReference>
<accession>A0A7G9Y4J9</accession>
<dbReference type="InterPro" id="IPR015942">
    <property type="entry name" value="Asp/Glu/hydantoin_racemase"/>
</dbReference>
<dbReference type="EMBL" id="MT630781">
    <property type="protein sequence ID" value="QNO42933.1"/>
    <property type="molecule type" value="Genomic_DNA"/>
</dbReference>
<keyword evidence="1" id="KW-0413">Isomerase</keyword>
<dbReference type="Pfam" id="PF01177">
    <property type="entry name" value="Asp_Glu_race"/>
    <property type="match status" value="1"/>
</dbReference>
<dbReference type="AlphaFoldDB" id="A0A7G9Y4J9"/>
<sequence length="60" mass="6419">MIDAAERLERGGADFIVIASNTMHSTVDGIEANVKIPVLHIADATGEEVKKSGIYQCGYL</sequence>
<gene>
    <name evidence="1" type="ORF">FPLJOMBM_00024</name>
</gene>
<reference evidence="1" key="1">
    <citation type="submission" date="2020-06" db="EMBL/GenBank/DDBJ databases">
        <title>Unique genomic features of the anaerobic methanotrophic archaea.</title>
        <authorList>
            <person name="Chadwick G.L."/>
            <person name="Skennerton C.T."/>
            <person name="Laso-Perez R."/>
            <person name="Leu A.O."/>
            <person name="Speth D.R."/>
            <person name="Yu H."/>
            <person name="Morgan-Lang C."/>
            <person name="Hatzenpichler R."/>
            <person name="Goudeau D."/>
            <person name="Malmstrom R."/>
            <person name="Brazelton W.J."/>
            <person name="Woyke T."/>
            <person name="Hallam S.J."/>
            <person name="Tyson G.W."/>
            <person name="Wegener G."/>
            <person name="Boetius A."/>
            <person name="Orphan V."/>
        </authorList>
    </citation>
    <scope>NUCLEOTIDE SEQUENCE</scope>
</reference>